<evidence type="ECO:0000313" key="10">
    <source>
        <dbReference type="Proteomes" id="UP000192610"/>
    </source>
</evidence>
<dbReference type="SUPFAM" id="SSF49313">
    <property type="entry name" value="Cadherin-like"/>
    <property type="match status" value="2"/>
</dbReference>
<dbReference type="InterPro" id="IPR050971">
    <property type="entry name" value="Cadherin-domain_protein"/>
</dbReference>
<protein>
    <recommendedName>
        <fullName evidence="8">Cadherin domain-containing protein</fullName>
    </recommendedName>
</protein>
<accession>A0A1V9F7C0</accession>
<comment type="subcellular location">
    <subcellularLocation>
        <location evidence="1">Membrane</location>
    </subcellularLocation>
</comment>
<dbReference type="InterPro" id="IPR002126">
    <property type="entry name" value="Cadherin-like_dom"/>
</dbReference>
<evidence type="ECO:0000256" key="7">
    <source>
        <dbReference type="ARBA" id="ARBA00023136"/>
    </source>
</evidence>
<dbReference type="SMART" id="SM00112">
    <property type="entry name" value="CA"/>
    <property type="match status" value="1"/>
</dbReference>
<evidence type="ECO:0000256" key="6">
    <source>
        <dbReference type="ARBA" id="ARBA00022989"/>
    </source>
</evidence>
<dbReference type="PANTHER" id="PTHR24025:SF23">
    <property type="entry name" value="NEURAL-CADHERIN"/>
    <property type="match status" value="1"/>
</dbReference>
<proteinExistence type="predicted"/>
<dbReference type="GO" id="GO:0016020">
    <property type="term" value="C:membrane"/>
    <property type="evidence" value="ECO:0007669"/>
    <property type="project" value="UniProtKB-SubCell"/>
</dbReference>
<dbReference type="Gene3D" id="2.60.40.60">
    <property type="entry name" value="Cadherins"/>
    <property type="match status" value="2"/>
</dbReference>
<dbReference type="Gene3D" id="2.60.120.260">
    <property type="entry name" value="Galactose-binding domain-like"/>
    <property type="match status" value="1"/>
</dbReference>
<keyword evidence="2" id="KW-0812">Transmembrane</keyword>
<keyword evidence="4" id="KW-0106">Calcium</keyword>
<evidence type="ECO:0000256" key="5">
    <source>
        <dbReference type="ARBA" id="ARBA00022889"/>
    </source>
</evidence>
<dbReference type="CDD" id="cd11304">
    <property type="entry name" value="Cadherin_repeat"/>
    <property type="match status" value="2"/>
</dbReference>
<dbReference type="GO" id="GO:0005509">
    <property type="term" value="F:calcium ion binding"/>
    <property type="evidence" value="ECO:0007669"/>
    <property type="project" value="InterPro"/>
</dbReference>
<dbReference type="OrthoDB" id="1123515at2"/>
<keyword evidence="3" id="KW-0677">Repeat</keyword>
<dbReference type="PANTHER" id="PTHR24025">
    <property type="entry name" value="DESMOGLEIN FAMILY MEMBER"/>
    <property type="match status" value="1"/>
</dbReference>
<evidence type="ECO:0000256" key="1">
    <source>
        <dbReference type="ARBA" id="ARBA00004370"/>
    </source>
</evidence>
<dbReference type="PRINTS" id="PR00205">
    <property type="entry name" value="CADHERIN"/>
</dbReference>
<evidence type="ECO:0000256" key="3">
    <source>
        <dbReference type="ARBA" id="ARBA00022737"/>
    </source>
</evidence>
<dbReference type="GO" id="GO:0007156">
    <property type="term" value="P:homophilic cell adhesion via plasma membrane adhesion molecules"/>
    <property type="evidence" value="ECO:0007669"/>
    <property type="project" value="InterPro"/>
</dbReference>
<keyword evidence="5" id="KW-0130">Cell adhesion</keyword>
<organism evidence="9 10">
    <name type="scientific">Niastella yeongjuensis</name>
    <dbReference type="NCBI Taxonomy" id="354355"/>
    <lineage>
        <taxon>Bacteria</taxon>
        <taxon>Pseudomonadati</taxon>
        <taxon>Bacteroidota</taxon>
        <taxon>Chitinophagia</taxon>
        <taxon>Chitinophagales</taxon>
        <taxon>Chitinophagaceae</taxon>
        <taxon>Niastella</taxon>
    </lineage>
</organism>
<keyword evidence="10" id="KW-1185">Reference proteome</keyword>
<comment type="caution">
    <text evidence="9">The sequence shown here is derived from an EMBL/GenBank/DDBJ whole genome shotgun (WGS) entry which is preliminary data.</text>
</comment>
<name>A0A1V9F7C0_9BACT</name>
<gene>
    <name evidence="9" type="ORF">A4H97_22555</name>
</gene>
<dbReference type="Proteomes" id="UP000192610">
    <property type="component" value="Unassembled WGS sequence"/>
</dbReference>
<dbReference type="RefSeq" id="WP_081197580.1">
    <property type="nucleotide sequence ID" value="NZ_FOCZ01000011.1"/>
</dbReference>
<keyword evidence="6" id="KW-1133">Transmembrane helix</keyword>
<dbReference type="STRING" id="354355.SAMN05660816_05200"/>
<evidence type="ECO:0000313" key="9">
    <source>
        <dbReference type="EMBL" id="OQP54274.1"/>
    </source>
</evidence>
<reference evidence="10" key="1">
    <citation type="submission" date="2016-04" db="EMBL/GenBank/DDBJ databases">
        <authorList>
            <person name="Chen L."/>
            <person name="Zhuang W."/>
            <person name="Wang G."/>
        </authorList>
    </citation>
    <scope>NUCLEOTIDE SEQUENCE [LARGE SCALE GENOMIC DNA]</scope>
    <source>
        <strain evidence="10">17621</strain>
    </source>
</reference>
<dbReference type="PROSITE" id="PS50268">
    <property type="entry name" value="CADHERIN_2"/>
    <property type="match status" value="1"/>
</dbReference>
<dbReference type="EMBL" id="LVXG01000004">
    <property type="protein sequence ID" value="OQP54274.1"/>
    <property type="molecule type" value="Genomic_DNA"/>
</dbReference>
<evidence type="ECO:0000259" key="8">
    <source>
        <dbReference type="PROSITE" id="PS50268"/>
    </source>
</evidence>
<sequence length="468" mass="49252">MEPECATIGSDWQVVTDTAASNGKYVVVNGLNSTTTAPAGATGSVVLPFTIDSAAAYNVMARLNCPSANDDSYWIQFDSGTFVTVNNLTTSGWMWMRLANANLTVGQHTLTIAYREDGARLDKILLTTSNATVTGKGTEGSNCGLPPVITAGQALAVSEKSNRDAVVGPVGATDPDAGTEFQNWNVTGGTGAAVFGIDAITGNVIVKDSTLSDFESPIRSYTLIVNVTDGYNKSASETITINLINANDNAPVIPAGISFALDGGACNEPGRITATDADDTNDPGFTTWHWQLVGGTGAGIFAVNEATGKITIADLGLADLTRKSYTLLTTVGDGVFTSQPQTVTVTIPDKLKICHNGNGITTSKLAALAHIRHGDCIGACAPGPDYPALNVTGNPNPSYSNFLITIKNGNPNQPVSMKVYNALGGFVEQRQDLQVAQSFRMGQNYRLGLYYFEFTQGLDKEVLLLLKL</sequence>
<keyword evidence="7" id="KW-0472">Membrane</keyword>
<feature type="domain" description="Cadherin" evidence="8">
    <location>
        <begin position="149"/>
        <end position="253"/>
    </location>
</feature>
<dbReference type="InterPro" id="IPR015919">
    <property type="entry name" value="Cadherin-like_sf"/>
</dbReference>
<dbReference type="AlphaFoldDB" id="A0A1V9F7C0"/>
<evidence type="ECO:0000256" key="4">
    <source>
        <dbReference type="ARBA" id="ARBA00022837"/>
    </source>
</evidence>
<dbReference type="GO" id="GO:0005911">
    <property type="term" value="C:cell-cell junction"/>
    <property type="evidence" value="ECO:0007669"/>
    <property type="project" value="TreeGrafter"/>
</dbReference>
<evidence type="ECO:0000256" key="2">
    <source>
        <dbReference type="ARBA" id="ARBA00022692"/>
    </source>
</evidence>